<dbReference type="InterPro" id="IPR045121">
    <property type="entry name" value="CoAse"/>
</dbReference>
<evidence type="ECO:0000256" key="4">
    <source>
        <dbReference type="ARBA" id="ARBA00022801"/>
    </source>
</evidence>
<dbReference type="PANTHER" id="PTHR12992:SF11">
    <property type="entry name" value="MITOCHONDRIAL COENZYME A DIPHOSPHATASE NUDT8"/>
    <property type="match status" value="1"/>
</dbReference>
<evidence type="ECO:0000256" key="6">
    <source>
        <dbReference type="ARBA" id="ARBA00023211"/>
    </source>
</evidence>
<dbReference type="RefSeq" id="WP_130410746.1">
    <property type="nucleotide sequence ID" value="NZ_SHKX01000010.1"/>
</dbReference>
<dbReference type="Pfam" id="PF00293">
    <property type="entry name" value="NUDIX"/>
    <property type="match status" value="1"/>
</dbReference>
<dbReference type="PANTHER" id="PTHR12992">
    <property type="entry name" value="NUDIX HYDROLASE"/>
    <property type="match status" value="1"/>
</dbReference>
<proteinExistence type="predicted"/>
<dbReference type="CDD" id="cd03426">
    <property type="entry name" value="NUDIX_CoAse_Nudt7"/>
    <property type="match status" value="1"/>
</dbReference>
<accession>A0A4Q7ZCB3</accession>
<evidence type="ECO:0000256" key="5">
    <source>
        <dbReference type="ARBA" id="ARBA00022842"/>
    </source>
</evidence>
<gene>
    <name evidence="8" type="ORF">EV700_0472</name>
</gene>
<name>A0A4Q7ZCB3_9GAMM</name>
<comment type="cofactor">
    <cofactor evidence="2">
        <name>Mg(2+)</name>
        <dbReference type="ChEBI" id="CHEBI:18420"/>
    </cofactor>
</comment>
<dbReference type="SUPFAM" id="SSF55811">
    <property type="entry name" value="Nudix"/>
    <property type="match status" value="1"/>
</dbReference>
<keyword evidence="4" id="KW-0378">Hydrolase</keyword>
<protein>
    <submittedName>
        <fullName evidence="8">NUDIX domain-containing protein</fullName>
    </submittedName>
</protein>
<reference evidence="8 9" key="1">
    <citation type="submission" date="2019-02" db="EMBL/GenBank/DDBJ databases">
        <title>Genomic Encyclopedia of Type Strains, Phase IV (KMG-IV): sequencing the most valuable type-strain genomes for metagenomic binning, comparative biology and taxonomic classification.</title>
        <authorList>
            <person name="Goeker M."/>
        </authorList>
    </citation>
    <scope>NUCLEOTIDE SEQUENCE [LARGE SCALE GENOMIC DNA]</scope>
    <source>
        <strain evidence="8 9">DSM 105135</strain>
    </source>
</reference>
<dbReference type="NCBIfam" id="NF007980">
    <property type="entry name" value="PRK10707.1"/>
    <property type="match status" value="1"/>
</dbReference>
<comment type="caution">
    <text evidence="8">The sequence shown here is derived from an EMBL/GenBank/DDBJ whole genome shotgun (WGS) entry which is preliminary data.</text>
</comment>
<evidence type="ECO:0000256" key="2">
    <source>
        <dbReference type="ARBA" id="ARBA00001946"/>
    </source>
</evidence>
<dbReference type="Gene3D" id="3.90.79.10">
    <property type="entry name" value="Nucleoside Triphosphate Pyrophosphohydrolase"/>
    <property type="match status" value="1"/>
</dbReference>
<keyword evidence="5" id="KW-0460">Magnesium</keyword>
<keyword evidence="3" id="KW-0479">Metal-binding</keyword>
<keyword evidence="6" id="KW-0464">Manganese</keyword>
<dbReference type="Proteomes" id="UP000292423">
    <property type="component" value="Unassembled WGS sequence"/>
</dbReference>
<comment type="cofactor">
    <cofactor evidence="1">
        <name>Mn(2+)</name>
        <dbReference type="ChEBI" id="CHEBI:29035"/>
    </cofactor>
</comment>
<evidence type="ECO:0000313" key="9">
    <source>
        <dbReference type="Proteomes" id="UP000292423"/>
    </source>
</evidence>
<evidence type="ECO:0000256" key="3">
    <source>
        <dbReference type="ARBA" id="ARBA00022723"/>
    </source>
</evidence>
<keyword evidence="9" id="KW-1185">Reference proteome</keyword>
<evidence type="ECO:0000313" key="8">
    <source>
        <dbReference type="EMBL" id="RZU47509.1"/>
    </source>
</evidence>
<evidence type="ECO:0000259" key="7">
    <source>
        <dbReference type="PROSITE" id="PS51462"/>
    </source>
</evidence>
<dbReference type="OrthoDB" id="9802805at2"/>
<organism evidence="8 9">
    <name type="scientific">Fluviicoccus keumensis</name>
    <dbReference type="NCBI Taxonomy" id="1435465"/>
    <lineage>
        <taxon>Bacteria</taxon>
        <taxon>Pseudomonadati</taxon>
        <taxon>Pseudomonadota</taxon>
        <taxon>Gammaproteobacteria</taxon>
        <taxon>Moraxellales</taxon>
        <taxon>Moraxellaceae</taxon>
        <taxon>Fluviicoccus</taxon>
    </lineage>
</organism>
<dbReference type="PROSITE" id="PS51462">
    <property type="entry name" value="NUDIX"/>
    <property type="match status" value="1"/>
</dbReference>
<evidence type="ECO:0000256" key="1">
    <source>
        <dbReference type="ARBA" id="ARBA00001936"/>
    </source>
</evidence>
<dbReference type="InterPro" id="IPR015797">
    <property type="entry name" value="NUDIX_hydrolase-like_dom_sf"/>
</dbReference>
<dbReference type="InterPro" id="IPR000086">
    <property type="entry name" value="NUDIX_hydrolase_dom"/>
</dbReference>
<dbReference type="AlphaFoldDB" id="A0A4Q7ZCB3"/>
<dbReference type="GO" id="GO:0010945">
    <property type="term" value="F:coenzyme A diphosphatase activity"/>
    <property type="evidence" value="ECO:0007669"/>
    <property type="project" value="InterPro"/>
</dbReference>
<sequence length="192" mass="21384">MLQQLCERLSRYKPPASPVDAAVLIALTREPVPRVILTRRAGHMNTHAGEVAFPGGKCDAADLSVVGTALREAHEEIGLSPKEVKIIGELGVFTSRVGLKVKPIVGLLETMPELTGNPDEIDSIFTVPLDFFLQQPPSYDHKIKFMGVNVSVPSFNYEGYVIWGLTGYMIVELLRRVYDAEIDWRWPNPLKK</sequence>
<dbReference type="EMBL" id="SHKX01000010">
    <property type="protein sequence ID" value="RZU47509.1"/>
    <property type="molecule type" value="Genomic_DNA"/>
</dbReference>
<feature type="domain" description="Nudix hydrolase" evidence="7">
    <location>
        <begin position="18"/>
        <end position="149"/>
    </location>
</feature>
<dbReference type="GO" id="GO:0046872">
    <property type="term" value="F:metal ion binding"/>
    <property type="evidence" value="ECO:0007669"/>
    <property type="project" value="UniProtKB-KW"/>
</dbReference>